<organism evidence="1 2">
    <name type="scientific">Pluteus cervinus</name>
    <dbReference type="NCBI Taxonomy" id="181527"/>
    <lineage>
        <taxon>Eukaryota</taxon>
        <taxon>Fungi</taxon>
        <taxon>Dikarya</taxon>
        <taxon>Basidiomycota</taxon>
        <taxon>Agaricomycotina</taxon>
        <taxon>Agaricomycetes</taxon>
        <taxon>Agaricomycetidae</taxon>
        <taxon>Agaricales</taxon>
        <taxon>Pluteineae</taxon>
        <taxon>Pluteaceae</taxon>
        <taxon>Pluteus</taxon>
    </lineage>
</organism>
<proteinExistence type="predicted"/>
<reference evidence="1 2" key="1">
    <citation type="journal article" date="2019" name="Nat. Ecol. Evol.">
        <title>Megaphylogeny resolves global patterns of mushroom evolution.</title>
        <authorList>
            <person name="Varga T."/>
            <person name="Krizsan K."/>
            <person name="Foldi C."/>
            <person name="Dima B."/>
            <person name="Sanchez-Garcia M."/>
            <person name="Sanchez-Ramirez S."/>
            <person name="Szollosi G.J."/>
            <person name="Szarkandi J.G."/>
            <person name="Papp V."/>
            <person name="Albert L."/>
            <person name="Andreopoulos W."/>
            <person name="Angelini C."/>
            <person name="Antonin V."/>
            <person name="Barry K.W."/>
            <person name="Bougher N.L."/>
            <person name="Buchanan P."/>
            <person name="Buyck B."/>
            <person name="Bense V."/>
            <person name="Catcheside P."/>
            <person name="Chovatia M."/>
            <person name="Cooper J."/>
            <person name="Damon W."/>
            <person name="Desjardin D."/>
            <person name="Finy P."/>
            <person name="Geml J."/>
            <person name="Haridas S."/>
            <person name="Hughes K."/>
            <person name="Justo A."/>
            <person name="Karasinski D."/>
            <person name="Kautmanova I."/>
            <person name="Kiss B."/>
            <person name="Kocsube S."/>
            <person name="Kotiranta H."/>
            <person name="LaButti K.M."/>
            <person name="Lechner B.E."/>
            <person name="Liimatainen K."/>
            <person name="Lipzen A."/>
            <person name="Lukacs Z."/>
            <person name="Mihaltcheva S."/>
            <person name="Morgado L.N."/>
            <person name="Niskanen T."/>
            <person name="Noordeloos M.E."/>
            <person name="Ohm R.A."/>
            <person name="Ortiz-Santana B."/>
            <person name="Ovrebo C."/>
            <person name="Racz N."/>
            <person name="Riley R."/>
            <person name="Savchenko A."/>
            <person name="Shiryaev A."/>
            <person name="Soop K."/>
            <person name="Spirin V."/>
            <person name="Szebenyi C."/>
            <person name="Tomsovsky M."/>
            <person name="Tulloss R.E."/>
            <person name="Uehling J."/>
            <person name="Grigoriev I.V."/>
            <person name="Vagvolgyi C."/>
            <person name="Papp T."/>
            <person name="Martin F.M."/>
            <person name="Miettinen O."/>
            <person name="Hibbett D.S."/>
            <person name="Nagy L.G."/>
        </authorList>
    </citation>
    <scope>NUCLEOTIDE SEQUENCE [LARGE SCALE GENOMIC DNA]</scope>
    <source>
        <strain evidence="1 2">NL-1719</strain>
    </source>
</reference>
<keyword evidence="2" id="KW-1185">Reference proteome</keyword>
<sequence>MSVTLHPSNSLGFKRPLTLVVKRSLTVSNNNAQPIAFKVKTTAPKLYCVRPNSGRVEPGESVEVSVMLQGMKEEPPLNAKCKDKFLIQSTLITPEKETLPLHEIWSAPEGGVESKIHEQKLRVTYLPADGTLEEEDEQPVIIPNHQNHVAQPLQFNSSLLTTGESRFETVRPYGNGHADPTIPSAFLPEHSAPAARSTTPGQEYTVARESSRENPINPPYVSNATIAPQPSRTPTPPAPRSEPTVTERVPSYAPPLPQQPSQQPPQQPLAVPAPAPVSAQPSFSAPPAPLPALAPPPPAPAPIPAPPPVVVVKESPVNEELVLKLNSAMAEIDRLKAALATASVAPPSEVRDLRRRKPMSDDGSVADTDIATVVDDGPYHHQEGVPLPVVVIVALGVFVTTYLFF</sequence>
<gene>
    <name evidence="1" type="ORF">BDN72DRAFT_832977</name>
</gene>
<name>A0ACD3BB36_9AGAR</name>
<protein>
    <submittedName>
        <fullName evidence="1">PapD-like protein</fullName>
    </submittedName>
</protein>
<accession>A0ACD3BB36</accession>
<evidence type="ECO:0000313" key="2">
    <source>
        <dbReference type="Proteomes" id="UP000308600"/>
    </source>
</evidence>
<dbReference type="EMBL" id="ML208266">
    <property type="protein sequence ID" value="TFK74866.1"/>
    <property type="molecule type" value="Genomic_DNA"/>
</dbReference>
<dbReference type="Proteomes" id="UP000308600">
    <property type="component" value="Unassembled WGS sequence"/>
</dbReference>
<evidence type="ECO:0000313" key="1">
    <source>
        <dbReference type="EMBL" id="TFK74866.1"/>
    </source>
</evidence>